<accession>A0ABP8LMI2</accession>
<proteinExistence type="predicted"/>
<dbReference type="PANTHER" id="PTHR43751">
    <property type="entry name" value="SULFATASE"/>
    <property type="match status" value="1"/>
</dbReference>
<dbReference type="Pfam" id="PF00884">
    <property type="entry name" value="Sulfatase"/>
    <property type="match status" value="1"/>
</dbReference>
<dbReference type="Gene3D" id="3.40.720.10">
    <property type="entry name" value="Alkaline Phosphatase, subunit A"/>
    <property type="match status" value="1"/>
</dbReference>
<dbReference type="InterPro" id="IPR017850">
    <property type="entry name" value="Alkaline_phosphatase_core_sf"/>
</dbReference>
<feature type="domain" description="Sulfatase N-terminal" evidence="2">
    <location>
        <begin position="3"/>
        <end position="290"/>
    </location>
</feature>
<dbReference type="SUPFAM" id="SSF53649">
    <property type="entry name" value="Alkaline phosphatase-like"/>
    <property type="match status" value="1"/>
</dbReference>
<dbReference type="EMBL" id="BAABEY010000001">
    <property type="protein sequence ID" value="GAA4431216.1"/>
    <property type="molecule type" value="Genomic_DNA"/>
</dbReference>
<dbReference type="Proteomes" id="UP001501508">
    <property type="component" value="Unassembled WGS sequence"/>
</dbReference>
<gene>
    <name evidence="3" type="ORF">GCM10023091_01550</name>
</gene>
<organism evidence="3 4">
    <name type="scientific">Ravibacter arvi</name>
    <dbReference type="NCBI Taxonomy" id="2051041"/>
    <lineage>
        <taxon>Bacteria</taxon>
        <taxon>Pseudomonadati</taxon>
        <taxon>Bacteroidota</taxon>
        <taxon>Cytophagia</taxon>
        <taxon>Cytophagales</taxon>
        <taxon>Spirosomataceae</taxon>
        <taxon>Ravibacter</taxon>
    </lineage>
</organism>
<dbReference type="InterPro" id="IPR000917">
    <property type="entry name" value="Sulfatase_N"/>
</dbReference>
<feature type="region of interest" description="Disordered" evidence="1">
    <location>
        <begin position="362"/>
        <end position="382"/>
    </location>
</feature>
<keyword evidence="4" id="KW-1185">Reference proteome</keyword>
<dbReference type="CDD" id="cd16027">
    <property type="entry name" value="SGSH"/>
    <property type="match status" value="1"/>
</dbReference>
<evidence type="ECO:0000313" key="3">
    <source>
        <dbReference type="EMBL" id="GAA4431216.1"/>
    </source>
</evidence>
<evidence type="ECO:0000259" key="2">
    <source>
        <dbReference type="Pfam" id="PF00884"/>
    </source>
</evidence>
<evidence type="ECO:0000313" key="4">
    <source>
        <dbReference type="Proteomes" id="UP001501508"/>
    </source>
</evidence>
<reference evidence="4" key="1">
    <citation type="journal article" date="2019" name="Int. J. Syst. Evol. Microbiol.">
        <title>The Global Catalogue of Microorganisms (GCM) 10K type strain sequencing project: providing services to taxonomists for standard genome sequencing and annotation.</title>
        <authorList>
            <consortium name="The Broad Institute Genomics Platform"/>
            <consortium name="The Broad Institute Genome Sequencing Center for Infectious Disease"/>
            <person name="Wu L."/>
            <person name="Ma J."/>
        </authorList>
    </citation>
    <scope>NUCLEOTIDE SEQUENCE [LARGE SCALE GENOMIC DNA]</scope>
    <source>
        <strain evidence="4">JCM 31920</strain>
    </source>
</reference>
<protein>
    <submittedName>
        <fullName evidence="3">Sulfatase</fullName>
    </submittedName>
</protein>
<sequence length="498" mass="55033">MRPNILFAIADDQSFPHASAYGSKTFLTPAFDNVAARGVLFNNAFVAAPQCSPSRAALLTGRNIWHLEEAGTHSSYFPKKFPVFTDALEKSGYFIGYTGKPWGPGNFEEAGWHRNPVGPAYNTHQVKARPAEGISRNDYASNFSEFLSKRPAGQPFFFWYGGQEPHRGYEAGSGAKSGLTIARSEIPGFLPPADTITSDLLDYALEIGWFDSHLGKMLAMLKERGELDNTIVVVTADNGMAFPYAKANLQESGIHVPLAVCGPGVSGKARRVDDLVSLPDLCPTFLEAAGLPAFVGTTAHSLWPVLKNRKSGHIDPERNYILAGRERHTHARPDNLGYPARAIRTADYLYIVNFFPERWPLGDPPPRNNSTAAASDSKPIAGGYEDIDSSPSKTFLITHRATYPDLFRIAFEKRGSEELYDIRTDPYCLQNLVLTGSTEKIRRELKKELLEKLARQGDPRVTGGGEVFDSYPRFGPMRPFDGFKERGAYNPAFIPKKH</sequence>
<evidence type="ECO:0000256" key="1">
    <source>
        <dbReference type="SAM" id="MobiDB-lite"/>
    </source>
</evidence>
<comment type="caution">
    <text evidence="3">The sequence shown here is derived from an EMBL/GenBank/DDBJ whole genome shotgun (WGS) entry which is preliminary data.</text>
</comment>
<dbReference type="InterPro" id="IPR052701">
    <property type="entry name" value="GAG_Ulvan_Degrading_Sulfatases"/>
</dbReference>
<dbReference type="PANTHER" id="PTHR43751:SF1">
    <property type="entry name" value="SULFATASE ATSG-RELATED"/>
    <property type="match status" value="1"/>
</dbReference>
<name>A0ABP8LMI2_9BACT</name>